<dbReference type="CDD" id="cd02947">
    <property type="entry name" value="TRX_family"/>
    <property type="match status" value="1"/>
</dbReference>
<dbReference type="Gene3D" id="3.40.30.10">
    <property type="entry name" value="Glutaredoxin"/>
    <property type="match status" value="1"/>
</dbReference>
<dbReference type="EMBL" id="CP017141">
    <property type="protein sequence ID" value="AOM76202.1"/>
    <property type="molecule type" value="Genomic_DNA"/>
</dbReference>
<reference evidence="4 5" key="1">
    <citation type="submission" date="2016-08" db="EMBL/GenBank/DDBJ databases">
        <authorList>
            <person name="Seilhamer J.J."/>
        </authorList>
    </citation>
    <scope>NUCLEOTIDE SEQUENCE [LARGE SCALE GENOMIC DNA]</scope>
    <source>
        <strain evidence="4 5">DX4</strain>
    </source>
</reference>
<dbReference type="PROSITE" id="PS00194">
    <property type="entry name" value="THIOREDOXIN_1"/>
    <property type="match status" value="1"/>
</dbReference>
<protein>
    <recommendedName>
        <fullName evidence="3">Thioredoxin domain-containing protein</fullName>
    </recommendedName>
</protein>
<dbReference type="SUPFAM" id="SSF52833">
    <property type="entry name" value="Thioredoxin-like"/>
    <property type="match status" value="1"/>
</dbReference>
<dbReference type="AlphaFoldDB" id="A0A1D7QBZ9"/>
<feature type="domain" description="Thioredoxin" evidence="3">
    <location>
        <begin position="4"/>
        <end position="147"/>
    </location>
</feature>
<keyword evidence="5" id="KW-1185">Reference proteome</keyword>
<dbReference type="InterPro" id="IPR036249">
    <property type="entry name" value="Thioredoxin-like_sf"/>
</dbReference>
<name>A0A1D7QBZ9_9SPHI</name>
<accession>A0A1D7QBZ9</accession>
<evidence type="ECO:0000256" key="2">
    <source>
        <dbReference type="SAM" id="SignalP"/>
    </source>
</evidence>
<feature type="signal peptide" evidence="2">
    <location>
        <begin position="1"/>
        <end position="17"/>
    </location>
</feature>
<dbReference type="InterPro" id="IPR013766">
    <property type="entry name" value="Thioredoxin_domain"/>
</dbReference>
<proteinExistence type="predicted"/>
<evidence type="ECO:0000313" key="4">
    <source>
        <dbReference type="EMBL" id="AOM76202.1"/>
    </source>
</evidence>
<feature type="chain" id="PRO_5009098293" description="Thioredoxin domain-containing protein" evidence="2">
    <location>
        <begin position="18"/>
        <end position="408"/>
    </location>
</feature>
<evidence type="ECO:0000313" key="5">
    <source>
        <dbReference type="Proteomes" id="UP000094313"/>
    </source>
</evidence>
<dbReference type="InterPro" id="IPR012336">
    <property type="entry name" value="Thioredoxin-like_fold"/>
</dbReference>
<evidence type="ECO:0000256" key="1">
    <source>
        <dbReference type="ARBA" id="ARBA00023284"/>
    </source>
</evidence>
<keyword evidence="1" id="KW-0676">Redox-active center</keyword>
<dbReference type="PROSITE" id="PS51352">
    <property type="entry name" value="THIOREDOXIN_2"/>
    <property type="match status" value="1"/>
</dbReference>
<organism evidence="4 5">
    <name type="scientific">Pedobacter steynii</name>
    <dbReference type="NCBI Taxonomy" id="430522"/>
    <lineage>
        <taxon>Bacteria</taxon>
        <taxon>Pseudomonadati</taxon>
        <taxon>Bacteroidota</taxon>
        <taxon>Sphingobacteriia</taxon>
        <taxon>Sphingobacteriales</taxon>
        <taxon>Sphingobacteriaceae</taxon>
        <taxon>Pedobacter</taxon>
    </lineage>
</organism>
<keyword evidence="2" id="KW-0732">Signal</keyword>
<dbReference type="Proteomes" id="UP000094313">
    <property type="component" value="Chromosome"/>
</dbReference>
<gene>
    <name evidence="4" type="ORF">BFS30_02890</name>
</gene>
<evidence type="ECO:0000259" key="3">
    <source>
        <dbReference type="PROSITE" id="PS51352"/>
    </source>
</evidence>
<dbReference type="Pfam" id="PF13098">
    <property type="entry name" value="Thioredoxin_2"/>
    <property type="match status" value="1"/>
</dbReference>
<dbReference type="RefSeq" id="WP_069377898.1">
    <property type="nucleotide sequence ID" value="NZ_CP017141.1"/>
</dbReference>
<dbReference type="OrthoDB" id="120730at2"/>
<sequence length="408" mass="46035">MKKLILLFLLIPFLGIAQDKGTHFEHGLNWKQVQEKAKKENKYLFVDCFTTWCGPCKYMASTIFPQEKVGAFFNKNFVNVKVQFDKTKEDSEEIKSWYADADAINAAYKIQAYPTFLIFSPNGELVHRIVGGGEADAFIAKAEKALNPETQYYTLLKKYEAGNASPQTLKQLAFIAEEAYDQGNAAKLSAAYLATQTDLYTKDNLEFLGKFTQNSKSKGFQLMLKEPGKVDAVLGKGKSNKILSGVILQEEIYPHLRKPSANLDSLIALAKSKYPTVDLSKSTELLQVQFYQNTKNWPKFQSSVLAYMKKYGTEVEGSMLNSFAWTVFENCEDAECVASAMAWSKRSVEDTQSKEPAFLDTYANLLYKMGKKEEAIAMQKKAIELVPATEKANYQTTLDKMQKGEKTW</sequence>
<dbReference type="KEGG" id="psty:BFS30_02890"/>
<dbReference type="InterPro" id="IPR017937">
    <property type="entry name" value="Thioredoxin_CS"/>
</dbReference>